<evidence type="ECO:0000256" key="4">
    <source>
        <dbReference type="ARBA" id="ARBA00022692"/>
    </source>
</evidence>
<reference evidence="9 10" key="1">
    <citation type="submission" date="2021-08" db="EMBL/GenBank/DDBJ databases">
        <title>Draft Genome Sequence of Phanerochaete sordida strain YK-624.</title>
        <authorList>
            <person name="Mori T."/>
            <person name="Dohra H."/>
            <person name="Suzuki T."/>
            <person name="Kawagishi H."/>
            <person name="Hirai H."/>
        </authorList>
    </citation>
    <scope>NUCLEOTIDE SEQUENCE [LARGE SCALE GENOMIC DNA]</scope>
    <source>
        <strain evidence="9 10">YK-624</strain>
    </source>
</reference>
<sequence>MAMPFAQPSDDKQKAESLSEKGADVVAIPVLFAENRDVFDGEDAGVDPVYHAKARILNQAIQEIGMGKYQWYLFCLAGFGWFSDNLWPIVTNLILTPTMAEFGGSGAWIKLGQAIGFLIGAAFWGLASDVWGRRWAFNITLFLTGTFALAASGSPNLVALCAFVTVWSIGVGGNLPVDSAVFLEFVPGSHQYLLTVLSIWWALGQLVGSLIAWPLIVNFSCAGTTPETCPRAANQGWRYFMYCMGGLMLVLSFLRFAVFHLYESPKYLMGRGRDADAVAVVHKLAAYNGRTSSLTLQMLRDVEREAADAGAPPRMDTSARAAVLRKLRMFSTAHMKSLFATRKLAYSTSLLMLVWGLIGLAFPLYNGFVTVFFETRGAEFGDGSVYITYRNQVILSVIGVPGALLAGWLVEIPLLGRKGTLAVSTVLTGVFLFASTTSRTSDALLGWNCGYTFTSNVMYGVLYAVSPEIFPTKDRGTGNALVAISNRIFGIMAPIIALYSNLTTSVPIYVAGALFIGAGAIAVLLPFEPRGKTSI</sequence>
<evidence type="ECO:0000256" key="1">
    <source>
        <dbReference type="ARBA" id="ARBA00004141"/>
    </source>
</evidence>
<feature type="transmembrane region" description="Helical" evidence="7">
    <location>
        <begin position="477"/>
        <end position="500"/>
    </location>
</feature>
<dbReference type="AlphaFoldDB" id="A0A9P3G4J3"/>
<name>A0A9P3G4J3_9APHY</name>
<dbReference type="InterPro" id="IPR005828">
    <property type="entry name" value="MFS_sugar_transport-like"/>
</dbReference>
<dbReference type="CDD" id="cd17316">
    <property type="entry name" value="MFS_SV2_like"/>
    <property type="match status" value="1"/>
</dbReference>
<dbReference type="PROSITE" id="PS50850">
    <property type="entry name" value="MFS"/>
    <property type="match status" value="1"/>
</dbReference>
<comment type="caution">
    <text evidence="9">The sequence shown here is derived from an EMBL/GenBank/DDBJ whole genome shotgun (WGS) entry which is preliminary data.</text>
</comment>
<dbReference type="FunFam" id="1.20.1250.20:FF:000171">
    <property type="entry name" value="MFS general substrate transporter"/>
    <property type="match status" value="1"/>
</dbReference>
<accession>A0A9P3G4J3</accession>
<keyword evidence="5 7" id="KW-1133">Transmembrane helix</keyword>
<dbReference type="GO" id="GO:0016020">
    <property type="term" value="C:membrane"/>
    <property type="evidence" value="ECO:0007669"/>
    <property type="project" value="UniProtKB-SubCell"/>
</dbReference>
<gene>
    <name evidence="9" type="ORF">PsYK624_035330</name>
</gene>
<feature type="transmembrane region" description="Helical" evidence="7">
    <location>
        <begin position="198"/>
        <end position="219"/>
    </location>
</feature>
<keyword evidence="3" id="KW-0813">Transport</keyword>
<keyword evidence="10" id="KW-1185">Reference proteome</keyword>
<evidence type="ECO:0000256" key="7">
    <source>
        <dbReference type="SAM" id="Phobius"/>
    </source>
</evidence>
<evidence type="ECO:0000313" key="9">
    <source>
        <dbReference type="EMBL" id="GJE87450.1"/>
    </source>
</evidence>
<protein>
    <submittedName>
        <fullName evidence="9">MFS general substrate transporter</fullName>
    </submittedName>
</protein>
<dbReference type="Proteomes" id="UP000703269">
    <property type="component" value="Unassembled WGS sequence"/>
</dbReference>
<evidence type="ECO:0000256" key="2">
    <source>
        <dbReference type="ARBA" id="ARBA00008335"/>
    </source>
</evidence>
<comment type="subcellular location">
    <subcellularLocation>
        <location evidence="1">Membrane</location>
        <topology evidence="1">Multi-pass membrane protein</topology>
    </subcellularLocation>
</comment>
<dbReference type="SUPFAM" id="SSF103473">
    <property type="entry name" value="MFS general substrate transporter"/>
    <property type="match status" value="1"/>
</dbReference>
<feature type="transmembrane region" description="Helical" evidence="7">
    <location>
        <begin position="444"/>
        <end position="465"/>
    </location>
</feature>
<evidence type="ECO:0000313" key="10">
    <source>
        <dbReference type="Proteomes" id="UP000703269"/>
    </source>
</evidence>
<evidence type="ECO:0000256" key="3">
    <source>
        <dbReference type="ARBA" id="ARBA00022448"/>
    </source>
</evidence>
<feature type="transmembrane region" description="Helical" evidence="7">
    <location>
        <begin position="344"/>
        <end position="373"/>
    </location>
</feature>
<dbReference type="InterPro" id="IPR020846">
    <property type="entry name" value="MFS_dom"/>
</dbReference>
<dbReference type="PANTHER" id="PTHR23511:SF12">
    <property type="entry name" value="TRANSPORTER, PUTATIVE (AFU_ORTHOLOGUE AFUA_7G01740)-RELATED"/>
    <property type="match status" value="1"/>
</dbReference>
<keyword evidence="6 7" id="KW-0472">Membrane</keyword>
<dbReference type="OrthoDB" id="3936150at2759"/>
<dbReference type="GO" id="GO:0022857">
    <property type="term" value="F:transmembrane transporter activity"/>
    <property type="evidence" value="ECO:0007669"/>
    <property type="project" value="InterPro"/>
</dbReference>
<feature type="transmembrane region" description="Helical" evidence="7">
    <location>
        <begin position="506"/>
        <end position="527"/>
    </location>
</feature>
<evidence type="ECO:0000256" key="6">
    <source>
        <dbReference type="ARBA" id="ARBA00023136"/>
    </source>
</evidence>
<feature type="domain" description="Major facilitator superfamily (MFS) profile" evidence="8">
    <location>
        <begin position="29"/>
        <end position="530"/>
    </location>
</feature>
<comment type="similarity">
    <text evidence="2">Belongs to the major facilitator superfamily.</text>
</comment>
<keyword evidence="4 7" id="KW-0812">Transmembrane</keyword>
<organism evidence="9 10">
    <name type="scientific">Phanerochaete sordida</name>
    <dbReference type="NCBI Taxonomy" id="48140"/>
    <lineage>
        <taxon>Eukaryota</taxon>
        <taxon>Fungi</taxon>
        <taxon>Dikarya</taxon>
        <taxon>Basidiomycota</taxon>
        <taxon>Agaricomycotina</taxon>
        <taxon>Agaricomycetes</taxon>
        <taxon>Polyporales</taxon>
        <taxon>Phanerochaetaceae</taxon>
        <taxon>Phanerochaete</taxon>
    </lineage>
</organism>
<proteinExistence type="inferred from homology"/>
<dbReference type="EMBL" id="BPQB01000006">
    <property type="protein sequence ID" value="GJE87450.1"/>
    <property type="molecule type" value="Genomic_DNA"/>
</dbReference>
<dbReference type="Gene3D" id="1.20.1250.20">
    <property type="entry name" value="MFS general substrate transporter like domains"/>
    <property type="match status" value="1"/>
</dbReference>
<feature type="transmembrane region" description="Helical" evidence="7">
    <location>
        <begin position="107"/>
        <end position="127"/>
    </location>
</feature>
<feature type="transmembrane region" description="Helical" evidence="7">
    <location>
        <begin position="239"/>
        <end position="262"/>
    </location>
</feature>
<evidence type="ECO:0000259" key="8">
    <source>
        <dbReference type="PROSITE" id="PS50850"/>
    </source>
</evidence>
<evidence type="ECO:0000256" key="5">
    <source>
        <dbReference type="ARBA" id="ARBA00022989"/>
    </source>
</evidence>
<feature type="transmembrane region" description="Helical" evidence="7">
    <location>
        <begin position="71"/>
        <end position="95"/>
    </location>
</feature>
<feature type="transmembrane region" description="Helical" evidence="7">
    <location>
        <begin position="157"/>
        <end position="177"/>
    </location>
</feature>
<dbReference type="PANTHER" id="PTHR23511">
    <property type="entry name" value="SYNAPTIC VESICLE GLYCOPROTEIN 2"/>
    <property type="match status" value="1"/>
</dbReference>
<dbReference type="InterPro" id="IPR036259">
    <property type="entry name" value="MFS_trans_sf"/>
</dbReference>
<feature type="transmembrane region" description="Helical" evidence="7">
    <location>
        <begin position="393"/>
        <end position="412"/>
    </location>
</feature>
<dbReference type="Pfam" id="PF00083">
    <property type="entry name" value="Sugar_tr"/>
    <property type="match status" value="1"/>
</dbReference>